<evidence type="ECO:0000313" key="5">
    <source>
        <dbReference type="Proteomes" id="UP001153712"/>
    </source>
</evidence>
<evidence type="ECO:0000256" key="3">
    <source>
        <dbReference type="SAM" id="SignalP"/>
    </source>
</evidence>
<reference evidence="4" key="1">
    <citation type="submission" date="2022-01" db="EMBL/GenBank/DDBJ databases">
        <authorList>
            <person name="King R."/>
        </authorList>
    </citation>
    <scope>NUCLEOTIDE SEQUENCE</scope>
</reference>
<feature type="compositionally biased region" description="Polar residues" evidence="2">
    <location>
        <begin position="677"/>
        <end position="691"/>
    </location>
</feature>
<protein>
    <submittedName>
        <fullName evidence="4">Uncharacterized protein</fullName>
    </submittedName>
</protein>
<organism evidence="4 5">
    <name type="scientific">Phyllotreta striolata</name>
    <name type="common">Striped flea beetle</name>
    <name type="synonym">Crioceris striolata</name>
    <dbReference type="NCBI Taxonomy" id="444603"/>
    <lineage>
        <taxon>Eukaryota</taxon>
        <taxon>Metazoa</taxon>
        <taxon>Ecdysozoa</taxon>
        <taxon>Arthropoda</taxon>
        <taxon>Hexapoda</taxon>
        <taxon>Insecta</taxon>
        <taxon>Pterygota</taxon>
        <taxon>Neoptera</taxon>
        <taxon>Endopterygota</taxon>
        <taxon>Coleoptera</taxon>
        <taxon>Polyphaga</taxon>
        <taxon>Cucujiformia</taxon>
        <taxon>Chrysomeloidea</taxon>
        <taxon>Chrysomelidae</taxon>
        <taxon>Galerucinae</taxon>
        <taxon>Alticini</taxon>
        <taxon>Phyllotreta</taxon>
    </lineage>
</organism>
<feature type="region of interest" description="Disordered" evidence="2">
    <location>
        <begin position="628"/>
        <end position="841"/>
    </location>
</feature>
<evidence type="ECO:0000256" key="2">
    <source>
        <dbReference type="SAM" id="MobiDB-lite"/>
    </source>
</evidence>
<proteinExistence type="predicted"/>
<accession>A0A9N9TKL6</accession>
<dbReference type="EMBL" id="OU900106">
    <property type="protein sequence ID" value="CAG9857259.1"/>
    <property type="molecule type" value="Genomic_DNA"/>
</dbReference>
<feature type="compositionally biased region" description="Low complexity" evidence="2">
    <location>
        <begin position="738"/>
        <end position="760"/>
    </location>
</feature>
<feature type="coiled-coil region" evidence="1">
    <location>
        <begin position="168"/>
        <end position="202"/>
    </location>
</feature>
<keyword evidence="3" id="KW-0732">Signal</keyword>
<feature type="compositionally biased region" description="Basic residues" evidence="2">
    <location>
        <begin position="413"/>
        <end position="433"/>
    </location>
</feature>
<feature type="compositionally biased region" description="Polar residues" evidence="2">
    <location>
        <begin position="699"/>
        <end position="709"/>
    </location>
</feature>
<sequence length="890" mass="102302">MSTVVKLIWAFFAVAIGSITEPTTSKLEPYIEEVPAVETTGKRNSNADFGKSDDASNAKAVKTANVAVQTGDGTGERHWKMQEVIDSVLASKEFAGKLEGMVQKISAKRFEELEKEVGTLRNQLEINAYDLKAFKRQLNKLERIENDTLESVKKHDGMKTNLNLEAAIVQSTALNKNLLKELDGLKQKLGQMENDTREFNQTLNTIPRETSEVPISQKTIDRIARKVAQSMAQKPQNVIERPRKKPEQKYQRKPKRKAHGDRYPSFFDVIKNDKRRMGLHRSNFDAMENCQSFTNIANLSTPKSIQTTICYNSIDSSELKPSNNDTCDVIAGNINSYTITITICDLDPTYDYDFENNPDVINQYGNQELPLVAIKIPVRRPINPRPIIKPIYKPLISSPLHESIGSYNGKYQNSKKKPALGPTRRPKPTHMPRPKPTTPRPLYYDSDEQYHQTDTANYNLHFYDYDTPNYDISYEISEEDTKRKRIFAKLIGQVVINLFKRVNEYEKTDTYNRNIKPRSEGVQKQTQSNVTAVSIIETLLRLGNKTFPLARNLTRNYFRADPKYNKTWTKNDRIIFFLKYLYKGAIKSINNISKKIPTWQMPKNLNGLMKNSYDSVVKNIYNTLKPMMKNTKSRKSRRCEVNPPNYFDSRDTPRLIETHPSSYSKHYPNSYPDPHPSSYTEPHSSSNQKPHSNSDIETHPSSYAESHPSSYEKPLPSSHPQPYPNSYAESHPSSYEKPLPSSHPEPYSSSYAEPQPSSYEKPLPSSYLKPNQSSYPEPHSSSYQKPHSNSDLETRPSYYAEPHPSSYEKYHSSFYPEPQKPNPDLQQHNVPNIQHRSEPVQDYLDDGSMIRYIKFPVDEQRLDVLRKLIDGSWRLREKSLTKLSVEKQTD</sequence>
<feature type="signal peptide" evidence="3">
    <location>
        <begin position="1"/>
        <end position="25"/>
    </location>
</feature>
<feature type="region of interest" description="Disordered" evidence="2">
    <location>
        <begin position="230"/>
        <end position="261"/>
    </location>
</feature>
<feature type="chain" id="PRO_5040219592" evidence="3">
    <location>
        <begin position="26"/>
        <end position="890"/>
    </location>
</feature>
<gene>
    <name evidence="4" type="ORF">PHYEVI_LOCUS3664</name>
</gene>
<feature type="compositionally biased region" description="Polar residues" evidence="2">
    <location>
        <begin position="768"/>
        <end position="787"/>
    </location>
</feature>
<keyword evidence="1" id="KW-0175">Coiled coil</keyword>
<name>A0A9N9TKL6_PHYSR</name>
<evidence type="ECO:0000256" key="1">
    <source>
        <dbReference type="SAM" id="Coils"/>
    </source>
</evidence>
<feature type="region of interest" description="Disordered" evidence="2">
    <location>
        <begin position="407"/>
        <end position="441"/>
    </location>
</feature>
<dbReference type="AlphaFoldDB" id="A0A9N9TKL6"/>
<feature type="compositionally biased region" description="Polar residues" evidence="2">
    <location>
        <begin position="824"/>
        <end position="834"/>
    </location>
</feature>
<evidence type="ECO:0000313" key="4">
    <source>
        <dbReference type="EMBL" id="CAG9857259.1"/>
    </source>
</evidence>
<feature type="compositionally biased region" description="Basic and acidic residues" evidence="2">
    <location>
        <begin position="648"/>
        <end position="657"/>
    </location>
</feature>
<dbReference type="Proteomes" id="UP001153712">
    <property type="component" value="Chromosome 13"/>
</dbReference>
<keyword evidence="5" id="KW-1185">Reference proteome</keyword>